<evidence type="ECO:0008006" key="3">
    <source>
        <dbReference type="Google" id="ProtNLM"/>
    </source>
</evidence>
<reference evidence="1 2" key="1">
    <citation type="submission" date="2019-05" db="EMBL/GenBank/DDBJ databases">
        <title>A comparative analysis of the Nautiliaceae.</title>
        <authorList>
            <person name="Grosche A."/>
            <person name="Smedile F."/>
            <person name="Vetriani C."/>
        </authorList>
    </citation>
    <scope>NUCLEOTIDE SEQUENCE [LARGE SCALE GENOMIC DNA]</scope>
    <source>
        <strain evidence="1 2">TB-2</strain>
    </source>
</reference>
<dbReference type="Proteomes" id="UP000306825">
    <property type="component" value="Chromosome"/>
</dbReference>
<organism evidence="1 2">
    <name type="scientific">Caminibacter mediatlanticus TB-2</name>
    <dbReference type="NCBI Taxonomy" id="391592"/>
    <lineage>
        <taxon>Bacteria</taxon>
        <taxon>Pseudomonadati</taxon>
        <taxon>Campylobacterota</taxon>
        <taxon>Epsilonproteobacteria</taxon>
        <taxon>Nautiliales</taxon>
        <taxon>Nautiliaceae</taxon>
        <taxon>Caminibacter</taxon>
    </lineage>
</organism>
<sequence>MSKFLMYMNELNKHKKIIENIFETIERTYGMPIKETDVEDLVNINIILLDSLAYRFSKFQDTLGKAIKVWFYLKGENVDNLTIIDIINLAEKIGFSINKEIWWRCRSIRNRISHEYEEDYSKITLVVNDIYELFPLLKKVLKELEDRK</sequence>
<evidence type="ECO:0000313" key="2">
    <source>
        <dbReference type="Proteomes" id="UP000306825"/>
    </source>
</evidence>
<dbReference type="Gene3D" id="1.20.120.330">
    <property type="entry name" value="Nucleotidyltransferases domain 2"/>
    <property type="match status" value="1"/>
</dbReference>
<dbReference type="RefSeq" id="WP_138323217.1">
    <property type="nucleotide sequence ID" value="NZ_CP040463.1"/>
</dbReference>
<proteinExistence type="predicted"/>
<protein>
    <recommendedName>
        <fullName evidence="3">DUF86 domain-containing protein</fullName>
    </recommendedName>
</protein>
<keyword evidence="2" id="KW-1185">Reference proteome</keyword>
<evidence type="ECO:0000313" key="1">
    <source>
        <dbReference type="EMBL" id="QCT94427.1"/>
    </source>
</evidence>
<name>A0ABX5V814_9BACT</name>
<dbReference type="EMBL" id="CP040463">
    <property type="protein sequence ID" value="QCT94427.1"/>
    <property type="molecule type" value="Genomic_DNA"/>
</dbReference>
<accession>A0ABX5V814</accession>
<gene>
    <name evidence="1" type="ORF">FE773_04315</name>
</gene>
<dbReference type="SUPFAM" id="SSF81593">
    <property type="entry name" value="Nucleotidyltransferase substrate binding subunit/domain"/>
    <property type="match status" value="1"/>
</dbReference>